<dbReference type="UniPathway" id="UPA00031">
    <property type="reaction ID" value="UER00012"/>
</dbReference>
<evidence type="ECO:0000256" key="12">
    <source>
        <dbReference type="HAMAP-Rule" id="MF_01023"/>
    </source>
</evidence>
<comment type="subunit">
    <text evidence="5 12">Homodimer.</text>
</comment>
<gene>
    <name evidence="12 14" type="primary">hisC</name>
    <name evidence="14" type="ORF">EFB08_05515</name>
</gene>
<comment type="catalytic activity">
    <reaction evidence="11 12">
        <text>L-histidinol phosphate + 2-oxoglutarate = 3-(imidazol-4-yl)-2-oxopropyl phosphate + L-glutamate</text>
        <dbReference type="Rhea" id="RHEA:23744"/>
        <dbReference type="ChEBI" id="CHEBI:16810"/>
        <dbReference type="ChEBI" id="CHEBI:29985"/>
        <dbReference type="ChEBI" id="CHEBI:57766"/>
        <dbReference type="ChEBI" id="CHEBI:57980"/>
        <dbReference type="EC" id="2.6.1.9"/>
    </reaction>
</comment>
<dbReference type="EMBL" id="RJJD01000002">
    <property type="protein sequence ID" value="RNI30704.1"/>
    <property type="molecule type" value="Genomic_DNA"/>
</dbReference>
<dbReference type="GO" id="GO:0004400">
    <property type="term" value="F:histidinol-phosphate transaminase activity"/>
    <property type="evidence" value="ECO:0007669"/>
    <property type="project" value="UniProtKB-UniRule"/>
</dbReference>
<comment type="pathway">
    <text evidence="3">Lipid metabolism.</text>
</comment>
<dbReference type="OrthoDB" id="9813612at2"/>
<proteinExistence type="inferred from homology"/>
<dbReference type="PANTHER" id="PTHR42885:SF2">
    <property type="entry name" value="HISTIDINOL-PHOSPHATE AMINOTRANSFERASE"/>
    <property type="match status" value="1"/>
</dbReference>
<evidence type="ECO:0000259" key="13">
    <source>
        <dbReference type="Pfam" id="PF00155"/>
    </source>
</evidence>
<evidence type="ECO:0000256" key="5">
    <source>
        <dbReference type="ARBA" id="ARBA00011738"/>
    </source>
</evidence>
<dbReference type="InterPro" id="IPR015422">
    <property type="entry name" value="PyrdxlP-dep_Trfase_small"/>
</dbReference>
<evidence type="ECO:0000256" key="1">
    <source>
        <dbReference type="ARBA" id="ARBA00001933"/>
    </source>
</evidence>
<dbReference type="PROSITE" id="PS00599">
    <property type="entry name" value="AA_TRANSFER_CLASS_2"/>
    <property type="match status" value="1"/>
</dbReference>
<dbReference type="PANTHER" id="PTHR42885">
    <property type="entry name" value="HISTIDINOL-PHOSPHATE AMINOTRANSFERASE-RELATED"/>
    <property type="match status" value="1"/>
</dbReference>
<evidence type="ECO:0000256" key="10">
    <source>
        <dbReference type="ARBA" id="ARBA00023102"/>
    </source>
</evidence>
<evidence type="ECO:0000256" key="2">
    <source>
        <dbReference type="ARBA" id="ARBA00005011"/>
    </source>
</evidence>
<dbReference type="GO" id="GO:0030170">
    <property type="term" value="F:pyridoxal phosphate binding"/>
    <property type="evidence" value="ECO:0007669"/>
    <property type="project" value="InterPro"/>
</dbReference>
<keyword evidence="10 12" id="KW-0368">Histidine biosynthesis</keyword>
<keyword evidence="6 12" id="KW-0032">Aminotransferase</keyword>
<dbReference type="HAMAP" id="MF_01023">
    <property type="entry name" value="HisC_aminotrans_2"/>
    <property type="match status" value="1"/>
</dbReference>
<evidence type="ECO:0000313" key="14">
    <source>
        <dbReference type="EMBL" id="RNI30704.1"/>
    </source>
</evidence>
<name>A0A3M9MYU3_9BACT</name>
<keyword evidence="9 12" id="KW-0663">Pyridoxal phosphate</keyword>
<dbReference type="InterPro" id="IPR005861">
    <property type="entry name" value="HisP_aminotrans"/>
</dbReference>
<keyword evidence="15" id="KW-1185">Reference proteome</keyword>
<protein>
    <recommendedName>
        <fullName evidence="12">Histidinol-phosphate aminotransferase</fullName>
        <ecNumber evidence="12">2.6.1.9</ecNumber>
    </recommendedName>
    <alternativeName>
        <fullName evidence="12">Imidazole acetol-phosphate transaminase</fullName>
    </alternativeName>
</protein>
<evidence type="ECO:0000256" key="6">
    <source>
        <dbReference type="ARBA" id="ARBA00022576"/>
    </source>
</evidence>
<organism evidence="14 15">
    <name type="scientific">Rufibacter latericius</name>
    <dbReference type="NCBI Taxonomy" id="2487040"/>
    <lineage>
        <taxon>Bacteria</taxon>
        <taxon>Pseudomonadati</taxon>
        <taxon>Bacteroidota</taxon>
        <taxon>Cytophagia</taxon>
        <taxon>Cytophagales</taxon>
        <taxon>Hymenobacteraceae</taxon>
        <taxon>Rufibacter</taxon>
    </lineage>
</organism>
<dbReference type="InterPro" id="IPR015424">
    <property type="entry name" value="PyrdxlP-dep_Trfase"/>
</dbReference>
<evidence type="ECO:0000313" key="15">
    <source>
        <dbReference type="Proteomes" id="UP000272117"/>
    </source>
</evidence>
<dbReference type="InterPro" id="IPR004839">
    <property type="entry name" value="Aminotransferase_I/II_large"/>
</dbReference>
<dbReference type="GO" id="GO:0000105">
    <property type="term" value="P:L-histidine biosynthetic process"/>
    <property type="evidence" value="ECO:0007669"/>
    <property type="project" value="UniProtKB-UniRule"/>
</dbReference>
<feature type="domain" description="Aminotransferase class I/classII large" evidence="13">
    <location>
        <begin position="46"/>
        <end position="345"/>
    </location>
</feature>
<evidence type="ECO:0000256" key="9">
    <source>
        <dbReference type="ARBA" id="ARBA00022898"/>
    </source>
</evidence>
<dbReference type="Proteomes" id="UP000272117">
    <property type="component" value="Unassembled WGS sequence"/>
</dbReference>
<dbReference type="InterPro" id="IPR001917">
    <property type="entry name" value="Aminotrans_II_pyridoxalP_BS"/>
</dbReference>
<dbReference type="Gene3D" id="3.40.640.10">
    <property type="entry name" value="Type I PLP-dependent aspartate aminotransferase-like (Major domain)"/>
    <property type="match status" value="1"/>
</dbReference>
<reference evidence="14 15" key="1">
    <citation type="submission" date="2018-11" db="EMBL/GenBank/DDBJ databases">
        <title>Rufibacter latericius sp. nov., isolated from water in Baiyang Lake.</title>
        <authorList>
            <person name="Yang Y."/>
        </authorList>
    </citation>
    <scope>NUCLEOTIDE SEQUENCE [LARGE SCALE GENOMIC DNA]</scope>
    <source>
        <strain evidence="14 15">R-22-1c-1</strain>
    </source>
</reference>
<keyword evidence="7 12" id="KW-0028">Amino-acid biosynthesis</keyword>
<keyword evidence="8 12" id="KW-0808">Transferase</keyword>
<accession>A0A3M9MYU3</accession>
<dbReference type="Gene3D" id="3.90.1150.10">
    <property type="entry name" value="Aspartate Aminotransferase, domain 1"/>
    <property type="match status" value="1"/>
</dbReference>
<dbReference type="EC" id="2.6.1.9" evidence="12"/>
<comment type="caution">
    <text evidence="14">The sequence shown here is derived from an EMBL/GenBank/DDBJ whole genome shotgun (WGS) entry which is preliminary data.</text>
</comment>
<comment type="cofactor">
    <cofactor evidence="1 12">
        <name>pyridoxal 5'-phosphate</name>
        <dbReference type="ChEBI" id="CHEBI:597326"/>
    </cofactor>
</comment>
<evidence type="ECO:0000256" key="8">
    <source>
        <dbReference type="ARBA" id="ARBA00022679"/>
    </source>
</evidence>
<sequence>MFSLETFIRPHLLSLKPYSSARDEFEGEASVYLDANENNLGSLAGGVDYNRYPDPYQKTIKEKLATLKGVRPEQIFIGNGSDEAIDLLVRLVCEPGRDEVLLLPPTYGMYEVSANIHNVAIQRVPLDEHFQPVFEKIAEKQNERTKILFLCSPNNPTGNLLESATVEKLIKSFNGLVVVDEAYIDFTQSPSWSTRLDEFPNLIVLQTLSKAWGMAGLRLGMAFASPEIIGYLNKIKPPYNINVVTQELVSAALDKTAQLADMLQVIVQERARLVEAFASLPLIEKVYPSDANFVLVQVPNANELYGYLLDRGVVVRNRSTQPGCANCLRITIGTPAENDHLLESLQTFAAQANLV</sequence>
<dbReference type="Pfam" id="PF00155">
    <property type="entry name" value="Aminotran_1_2"/>
    <property type="match status" value="1"/>
</dbReference>
<comment type="similarity">
    <text evidence="4 12">Belongs to the class-II pyridoxal-phosphate-dependent aminotransferase family. Histidinol-phosphate aminotransferase subfamily.</text>
</comment>
<comment type="pathway">
    <text evidence="2 12">Amino-acid biosynthesis; L-histidine biosynthesis; L-histidine from 5-phospho-alpha-D-ribose 1-diphosphate: step 7/9.</text>
</comment>
<dbReference type="InterPro" id="IPR015421">
    <property type="entry name" value="PyrdxlP-dep_Trfase_major"/>
</dbReference>
<evidence type="ECO:0000256" key="11">
    <source>
        <dbReference type="ARBA" id="ARBA00047481"/>
    </source>
</evidence>
<dbReference type="SUPFAM" id="SSF53383">
    <property type="entry name" value="PLP-dependent transferases"/>
    <property type="match status" value="1"/>
</dbReference>
<evidence type="ECO:0000256" key="7">
    <source>
        <dbReference type="ARBA" id="ARBA00022605"/>
    </source>
</evidence>
<evidence type="ECO:0000256" key="4">
    <source>
        <dbReference type="ARBA" id="ARBA00007970"/>
    </source>
</evidence>
<feature type="modified residue" description="N6-(pyridoxal phosphate)lysine" evidence="12">
    <location>
        <position position="210"/>
    </location>
</feature>
<dbReference type="RefSeq" id="WP_123125920.1">
    <property type="nucleotide sequence ID" value="NZ_RJJD01000002.1"/>
</dbReference>
<dbReference type="CDD" id="cd00609">
    <property type="entry name" value="AAT_like"/>
    <property type="match status" value="1"/>
</dbReference>
<dbReference type="NCBIfam" id="TIGR01141">
    <property type="entry name" value="hisC"/>
    <property type="match status" value="1"/>
</dbReference>
<dbReference type="AlphaFoldDB" id="A0A3M9MYU3"/>
<evidence type="ECO:0000256" key="3">
    <source>
        <dbReference type="ARBA" id="ARBA00005189"/>
    </source>
</evidence>